<dbReference type="InterPro" id="IPR050383">
    <property type="entry name" value="GlyoxalaseI/FosfomycinResist"/>
</dbReference>
<accession>A0A2U0SHN1</accession>
<dbReference type="Gene3D" id="3.10.180.10">
    <property type="entry name" value="2,3-Dihydroxybiphenyl 1,2-Dioxygenase, domain 1"/>
    <property type="match status" value="1"/>
</dbReference>
<dbReference type="EMBL" id="QENQ01000001">
    <property type="protein sequence ID" value="PVX30824.1"/>
    <property type="molecule type" value="Genomic_DNA"/>
</dbReference>
<dbReference type="RefSeq" id="WP_116470223.1">
    <property type="nucleotide sequence ID" value="NZ_QENQ01000001.1"/>
</dbReference>
<comment type="caution">
    <text evidence="2">The sequence shown here is derived from an EMBL/GenBank/DDBJ whole genome shotgun (WGS) entry which is preliminary data.</text>
</comment>
<dbReference type="Proteomes" id="UP000245890">
    <property type="component" value="Unassembled WGS sequence"/>
</dbReference>
<evidence type="ECO:0000313" key="2">
    <source>
        <dbReference type="EMBL" id="PVX30824.1"/>
    </source>
</evidence>
<keyword evidence="3" id="KW-1185">Reference proteome</keyword>
<dbReference type="Pfam" id="PF00903">
    <property type="entry name" value="Glyoxalase"/>
    <property type="match status" value="1"/>
</dbReference>
<dbReference type="InterPro" id="IPR029068">
    <property type="entry name" value="Glyas_Bleomycin-R_OHBP_Dase"/>
</dbReference>
<dbReference type="PANTHER" id="PTHR21366:SF14">
    <property type="entry name" value="GLYOXALASE DOMAIN-CONTAINING PROTEIN 5"/>
    <property type="match status" value="1"/>
</dbReference>
<name>A0A2U0SHN1_9SPHN</name>
<dbReference type="PROSITE" id="PS51819">
    <property type="entry name" value="VOC"/>
    <property type="match status" value="1"/>
</dbReference>
<proteinExistence type="predicted"/>
<reference evidence="2 3" key="1">
    <citation type="submission" date="2018-05" db="EMBL/GenBank/DDBJ databases">
        <title>Description of Sphingomonas pokkalii sp nov, isolated from the rhizosphere of saline tolerant pokkali rice and its draft genome analysis.</title>
        <authorList>
            <person name="Menon R."/>
            <person name="Kumari S."/>
            <person name="Rameshkumar N."/>
        </authorList>
    </citation>
    <scope>NUCLEOTIDE SEQUENCE [LARGE SCALE GENOMIC DNA]</scope>
    <source>
        <strain evidence="2 3">L3B27</strain>
    </source>
</reference>
<gene>
    <name evidence="2" type="ORF">DD559_17035</name>
</gene>
<evidence type="ECO:0000259" key="1">
    <source>
        <dbReference type="PROSITE" id="PS51819"/>
    </source>
</evidence>
<organism evidence="2 3">
    <name type="scientific">Sphingomonas pokkalii</name>
    <dbReference type="NCBI Taxonomy" id="2175090"/>
    <lineage>
        <taxon>Bacteria</taxon>
        <taxon>Pseudomonadati</taxon>
        <taxon>Pseudomonadota</taxon>
        <taxon>Alphaproteobacteria</taxon>
        <taxon>Sphingomonadales</taxon>
        <taxon>Sphingomonadaceae</taxon>
        <taxon>Sphingomonas</taxon>
    </lineage>
</organism>
<dbReference type="InterPro" id="IPR037523">
    <property type="entry name" value="VOC_core"/>
</dbReference>
<protein>
    <submittedName>
        <fullName evidence="2">Glyoxalase</fullName>
    </submittedName>
</protein>
<dbReference type="AlphaFoldDB" id="A0A2U0SHN1"/>
<dbReference type="SUPFAM" id="SSF54593">
    <property type="entry name" value="Glyoxalase/Bleomycin resistance protein/Dihydroxybiphenyl dioxygenase"/>
    <property type="match status" value="1"/>
</dbReference>
<dbReference type="PANTHER" id="PTHR21366">
    <property type="entry name" value="GLYOXALASE FAMILY PROTEIN"/>
    <property type="match status" value="1"/>
</dbReference>
<dbReference type="OrthoDB" id="9803142at2"/>
<evidence type="ECO:0000313" key="3">
    <source>
        <dbReference type="Proteomes" id="UP000245890"/>
    </source>
</evidence>
<dbReference type="InterPro" id="IPR004360">
    <property type="entry name" value="Glyas_Fos-R_dOase_dom"/>
</dbReference>
<sequence length="159" mass="17360">MKPIEVKRIAHIVLYVTDPEASAAWYGKVLGMEISARVKEGPYKGGIFLTFGVSDHDIALFPAPEGATQGKEFEHVGLQLAGETMADLQRAYAHLLANEVRIAEILDHGVSTGIYFYDPDGHMLEVLLQRTAHDDGQAIRQLRENGGQADPTALDPLHG</sequence>
<feature type="domain" description="VOC" evidence="1">
    <location>
        <begin position="8"/>
        <end position="129"/>
    </location>
</feature>